<feature type="domain" description="HTH LytTR-type" evidence="3">
    <location>
        <begin position="139"/>
        <end position="237"/>
    </location>
</feature>
<dbReference type="SMART" id="SM00448">
    <property type="entry name" value="REC"/>
    <property type="match status" value="1"/>
</dbReference>
<dbReference type="InterPro" id="IPR007492">
    <property type="entry name" value="LytTR_DNA-bd_dom"/>
</dbReference>
<evidence type="ECO:0000256" key="1">
    <source>
        <dbReference type="PROSITE-ProRule" id="PRU00169"/>
    </source>
</evidence>
<gene>
    <name evidence="4" type="ORF">SAMN04487996_1062</name>
</gene>
<name>A0A1G7EAI0_9BACT</name>
<dbReference type="PANTHER" id="PTHR37299">
    <property type="entry name" value="TRANSCRIPTIONAL REGULATOR-RELATED"/>
    <property type="match status" value="1"/>
</dbReference>
<keyword evidence="5" id="KW-1185">Reference proteome</keyword>
<feature type="modified residue" description="4-aspartylphosphate" evidence="1">
    <location>
        <position position="55"/>
    </location>
</feature>
<dbReference type="GO" id="GO:0003677">
    <property type="term" value="F:DNA binding"/>
    <property type="evidence" value="ECO:0007669"/>
    <property type="project" value="InterPro"/>
</dbReference>
<dbReference type="Pfam" id="PF00072">
    <property type="entry name" value="Response_reg"/>
    <property type="match status" value="1"/>
</dbReference>
<feature type="domain" description="Response regulatory" evidence="2">
    <location>
        <begin position="4"/>
        <end position="115"/>
    </location>
</feature>
<dbReference type="SMART" id="SM00850">
    <property type="entry name" value="LytTR"/>
    <property type="match status" value="1"/>
</dbReference>
<dbReference type="EMBL" id="FNAN01000006">
    <property type="protein sequence ID" value="SDE60600.1"/>
    <property type="molecule type" value="Genomic_DNA"/>
</dbReference>
<dbReference type="SUPFAM" id="SSF52172">
    <property type="entry name" value="CheY-like"/>
    <property type="match status" value="1"/>
</dbReference>
<dbReference type="InterPro" id="IPR046947">
    <property type="entry name" value="LytR-like"/>
</dbReference>
<reference evidence="5" key="1">
    <citation type="submission" date="2016-10" db="EMBL/GenBank/DDBJ databases">
        <authorList>
            <person name="Varghese N."/>
            <person name="Submissions S."/>
        </authorList>
    </citation>
    <scope>NUCLEOTIDE SEQUENCE [LARGE SCALE GENOMIC DNA]</scope>
    <source>
        <strain evidence="5">DSM 25329</strain>
    </source>
</reference>
<evidence type="ECO:0000259" key="2">
    <source>
        <dbReference type="PROSITE" id="PS50110"/>
    </source>
</evidence>
<keyword evidence="1" id="KW-0597">Phosphoprotein</keyword>
<dbReference type="GO" id="GO:0000156">
    <property type="term" value="F:phosphorelay response regulator activity"/>
    <property type="evidence" value="ECO:0007669"/>
    <property type="project" value="InterPro"/>
</dbReference>
<dbReference type="PANTHER" id="PTHR37299:SF1">
    <property type="entry name" value="STAGE 0 SPORULATION PROTEIN A HOMOLOG"/>
    <property type="match status" value="1"/>
</dbReference>
<dbReference type="STRING" id="659014.SAMN04487996_1062"/>
<dbReference type="PROSITE" id="PS50930">
    <property type="entry name" value="HTH_LYTTR"/>
    <property type="match status" value="1"/>
</dbReference>
<accession>A0A1G7EAI0</accession>
<evidence type="ECO:0000313" key="4">
    <source>
        <dbReference type="EMBL" id="SDE60600.1"/>
    </source>
</evidence>
<dbReference type="OrthoDB" id="1646880at2"/>
<organism evidence="4 5">
    <name type="scientific">Dyadobacter soli</name>
    <dbReference type="NCBI Taxonomy" id="659014"/>
    <lineage>
        <taxon>Bacteria</taxon>
        <taxon>Pseudomonadati</taxon>
        <taxon>Bacteroidota</taxon>
        <taxon>Cytophagia</taxon>
        <taxon>Cytophagales</taxon>
        <taxon>Spirosomataceae</taxon>
        <taxon>Dyadobacter</taxon>
    </lineage>
</organism>
<proteinExistence type="predicted"/>
<evidence type="ECO:0000313" key="5">
    <source>
        <dbReference type="Proteomes" id="UP000198748"/>
    </source>
</evidence>
<dbReference type="Gene3D" id="2.40.50.1020">
    <property type="entry name" value="LytTr DNA-binding domain"/>
    <property type="match status" value="1"/>
</dbReference>
<sequence>MKIRCLVVDDERLALEVMEGYIERVPFLHLEKLCSTPLQALDFLSRNAVDVIFLDIEMPGLSGLQFLQTLRNPPAVILTTAYPQFAVDAFELNATDYLLKPIPFQRFLTAVQKVQSKQLDQATSIATAEQGVKPSEGHIFTKSGTKTVRIDLAEILFIEGKKDHVLIHTKARNISTQVSLSGLLEKLPAEQFLRVHRSFIIALAKIETIERNRIVIDKTEIPVGDFYRDALTKRIGLY</sequence>
<dbReference type="Gene3D" id="3.40.50.2300">
    <property type="match status" value="1"/>
</dbReference>
<dbReference type="PROSITE" id="PS50110">
    <property type="entry name" value="RESPONSE_REGULATORY"/>
    <property type="match status" value="1"/>
</dbReference>
<protein>
    <submittedName>
        <fullName evidence="4">Two component transcriptional regulator, LytTR family</fullName>
    </submittedName>
</protein>
<dbReference type="Proteomes" id="UP000198748">
    <property type="component" value="Unassembled WGS sequence"/>
</dbReference>
<evidence type="ECO:0000259" key="3">
    <source>
        <dbReference type="PROSITE" id="PS50930"/>
    </source>
</evidence>
<dbReference type="InterPro" id="IPR001789">
    <property type="entry name" value="Sig_transdc_resp-reg_receiver"/>
</dbReference>
<dbReference type="RefSeq" id="WP_090148996.1">
    <property type="nucleotide sequence ID" value="NZ_FNAN01000006.1"/>
</dbReference>
<dbReference type="AlphaFoldDB" id="A0A1G7EAI0"/>
<dbReference type="InterPro" id="IPR011006">
    <property type="entry name" value="CheY-like_superfamily"/>
</dbReference>
<dbReference type="Pfam" id="PF04397">
    <property type="entry name" value="LytTR"/>
    <property type="match status" value="1"/>
</dbReference>